<protein>
    <submittedName>
        <fullName evidence="1">Uncharacterized protein</fullName>
    </submittedName>
</protein>
<organism evidence="1 2">
    <name type="scientific">Ficus carica</name>
    <name type="common">Common fig</name>
    <dbReference type="NCBI Taxonomy" id="3494"/>
    <lineage>
        <taxon>Eukaryota</taxon>
        <taxon>Viridiplantae</taxon>
        <taxon>Streptophyta</taxon>
        <taxon>Embryophyta</taxon>
        <taxon>Tracheophyta</taxon>
        <taxon>Spermatophyta</taxon>
        <taxon>Magnoliopsida</taxon>
        <taxon>eudicotyledons</taxon>
        <taxon>Gunneridae</taxon>
        <taxon>Pentapetalae</taxon>
        <taxon>rosids</taxon>
        <taxon>fabids</taxon>
        <taxon>Rosales</taxon>
        <taxon>Moraceae</taxon>
        <taxon>Ficeae</taxon>
        <taxon>Ficus</taxon>
    </lineage>
</organism>
<proteinExistence type="predicted"/>
<gene>
    <name evidence="1" type="ORF">TIFTF001_055382</name>
</gene>
<evidence type="ECO:0000313" key="1">
    <source>
        <dbReference type="EMBL" id="GMN73906.1"/>
    </source>
</evidence>
<dbReference type="Proteomes" id="UP001187192">
    <property type="component" value="Unassembled WGS sequence"/>
</dbReference>
<comment type="caution">
    <text evidence="1">The sequence shown here is derived from an EMBL/GenBank/DDBJ whole genome shotgun (WGS) entry which is preliminary data.</text>
</comment>
<sequence length="147" mass="15995">MGEIPNVTGAGARRSTSVAVHAATAVAVKTINYLRSSSLAASRDGVSPSRRNHHCRRCHRKELSTAGLARLLESENRKAFFVGDVDRDRQSDLGLDFQLWFESPSLSRVGQLTVDTTGRERRSSVATPATTGGEFGQGIWGRSRILL</sequence>
<accession>A0AA88ELG4</accession>
<evidence type="ECO:0000313" key="2">
    <source>
        <dbReference type="Proteomes" id="UP001187192"/>
    </source>
</evidence>
<name>A0AA88ELG4_FICCA</name>
<dbReference type="AlphaFoldDB" id="A0AA88ELG4"/>
<dbReference type="EMBL" id="BTGU01017211">
    <property type="protein sequence ID" value="GMN73906.1"/>
    <property type="molecule type" value="Genomic_DNA"/>
</dbReference>
<keyword evidence="2" id="KW-1185">Reference proteome</keyword>
<reference evidence="1" key="1">
    <citation type="submission" date="2023-07" db="EMBL/GenBank/DDBJ databases">
        <title>draft genome sequence of fig (Ficus carica).</title>
        <authorList>
            <person name="Takahashi T."/>
            <person name="Nishimura K."/>
        </authorList>
    </citation>
    <scope>NUCLEOTIDE SEQUENCE</scope>
</reference>